<dbReference type="EC" id="2.7.7.7" evidence="2"/>
<evidence type="ECO:0000256" key="3">
    <source>
        <dbReference type="ARBA" id="ARBA00022932"/>
    </source>
</evidence>
<comment type="caution">
    <text evidence="9">The sequence shown here is derived from an EMBL/GenBank/DDBJ whole genome shotgun (WGS) entry which is preliminary data.</text>
</comment>
<evidence type="ECO:0000256" key="5">
    <source>
        <dbReference type="ARBA" id="ARBA00044677"/>
    </source>
</evidence>
<reference evidence="9 10" key="1">
    <citation type="submission" date="2019-05" db="EMBL/GenBank/DDBJ databases">
        <title>Another draft genome of Portunus trituberculatus and its Hox gene families provides insights of decapod evolution.</title>
        <authorList>
            <person name="Jeong J.-H."/>
            <person name="Song I."/>
            <person name="Kim S."/>
            <person name="Choi T."/>
            <person name="Kim D."/>
            <person name="Ryu S."/>
            <person name="Kim W."/>
        </authorList>
    </citation>
    <scope>NUCLEOTIDE SEQUENCE [LARGE SCALE GENOMIC DNA]</scope>
    <source>
        <tissue evidence="9">Muscle</tissue>
    </source>
</reference>
<evidence type="ECO:0000313" key="10">
    <source>
        <dbReference type="Proteomes" id="UP000324222"/>
    </source>
</evidence>
<dbReference type="GO" id="GO:0006264">
    <property type="term" value="P:mitochondrial DNA replication"/>
    <property type="evidence" value="ECO:0007669"/>
    <property type="project" value="TreeGrafter"/>
</dbReference>
<dbReference type="PANTHER" id="PTHR31399">
    <property type="entry name" value="DNA-DIRECTED PRIMASE / POLYMERASE PROTEIN"/>
    <property type="match status" value="1"/>
</dbReference>
<feature type="compositionally biased region" description="Polar residues" evidence="8">
    <location>
        <begin position="460"/>
        <end position="469"/>
    </location>
</feature>
<dbReference type="GO" id="GO:0009411">
    <property type="term" value="P:response to UV"/>
    <property type="evidence" value="ECO:0007669"/>
    <property type="project" value="TreeGrafter"/>
</dbReference>
<dbReference type="GO" id="GO:0003682">
    <property type="term" value="F:chromatin binding"/>
    <property type="evidence" value="ECO:0007669"/>
    <property type="project" value="TreeGrafter"/>
</dbReference>
<feature type="compositionally biased region" description="Low complexity" evidence="8">
    <location>
        <begin position="481"/>
        <end position="490"/>
    </location>
</feature>
<dbReference type="GO" id="GO:0031297">
    <property type="term" value="P:replication fork processing"/>
    <property type="evidence" value="ECO:0007669"/>
    <property type="project" value="TreeGrafter"/>
</dbReference>
<evidence type="ECO:0000313" key="9">
    <source>
        <dbReference type="EMBL" id="MPC23990.1"/>
    </source>
</evidence>
<dbReference type="EC" id="2.7.7.102" evidence="6"/>
<dbReference type="OrthoDB" id="5988181at2759"/>
<dbReference type="EMBL" id="VSRR010001276">
    <property type="protein sequence ID" value="MPC23990.1"/>
    <property type="molecule type" value="Genomic_DNA"/>
</dbReference>
<gene>
    <name evidence="9" type="primary">Primpol</name>
    <name evidence="9" type="ORF">E2C01_017060</name>
</gene>
<sequence>MEGSKDGENTSTSVGTGSFYGSRSVPLRKRFTQVAKRAEYSEQHPLPKEYQPGILGPPITWKVFRRQAEAIKFARVMGMGLMVFSFESDIIGTGGKRNFIVTHPNQMWLRQEERLPKKRCSYEVIQEESVCKMYFDLEFMLAHNPRNDGVAMTNTLICIVCYFLQKEFGIACLGKDIIILKGTSPLKFSRHLIFNIPGVAFATNADVGRFLGMVCNKIWLWKDGTVPIEVPAVSLQNVKDLFVLNSSDNEVLFCDQAVYSKNRNFRLFLSTKLGQNFPLLIARENEYKPKIFPGGCEEKQMFLDSLITLVDSDCKILTYKDAEQPAKDHKHTSNSNGNKDVEMKGYCQSPYPEIDDFIQSLIGSGSIHSWHYFSQREVIVYNIVQYRFCHNINREHKRNNIMYVVNVKEGMYYQKCHDPDCSDFRSSSWPLPKAVLFWQAMNEEEVMDWIHSAEEEDDTATNTAKVSQSVDDDAATGAAMQSSQDSSLSSNPWERLSQLSSPNTSFVESFAQSHSSWPNSVDAGRSVPSDFPSDEGFLEAVLLTEKQLLCADSEVDPSC</sequence>
<protein>
    <recommendedName>
        <fullName evidence="4">DNA-directed primase/polymerase protein</fullName>
        <ecNumber evidence="6">2.7.7.102</ecNumber>
        <ecNumber evidence="2">2.7.7.7</ecNumber>
    </recommendedName>
</protein>
<evidence type="ECO:0000256" key="6">
    <source>
        <dbReference type="ARBA" id="ARBA00044768"/>
    </source>
</evidence>
<accession>A0A5B7DR88</accession>
<dbReference type="PANTHER" id="PTHR31399:SF0">
    <property type="entry name" value="DNA-DIRECTED PRIMASE_POLYMERASE PROTEIN"/>
    <property type="match status" value="1"/>
</dbReference>
<feature type="region of interest" description="Disordered" evidence="8">
    <location>
        <begin position="455"/>
        <end position="496"/>
    </location>
</feature>
<evidence type="ECO:0000256" key="8">
    <source>
        <dbReference type="SAM" id="MobiDB-lite"/>
    </source>
</evidence>
<proteinExistence type="inferred from homology"/>
<dbReference type="GO" id="GO:0005759">
    <property type="term" value="C:mitochondrial matrix"/>
    <property type="evidence" value="ECO:0007669"/>
    <property type="project" value="TreeGrafter"/>
</dbReference>
<dbReference type="GO" id="GO:0042276">
    <property type="term" value="P:error-prone translesion synthesis"/>
    <property type="evidence" value="ECO:0007669"/>
    <property type="project" value="InterPro"/>
</dbReference>
<keyword evidence="3" id="KW-0808">Transferase</keyword>
<keyword evidence="10" id="KW-1185">Reference proteome</keyword>
<comment type="catalytic activity">
    <reaction evidence="5">
        <text>ssDNA + n NTP = ssDNA/pppN(pN)n-1 hybrid + (n-1) diphosphate.</text>
        <dbReference type="EC" id="2.7.7.102"/>
    </reaction>
</comment>
<comment type="similarity">
    <text evidence="1">Belongs to the eukaryotic-type primase small subunit family.</text>
</comment>
<dbReference type="InterPro" id="IPR044917">
    <property type="entry name" value="PRIMPOL"/>
</dbReference>
<evidence type="ECO:0000256" key="2">
    <source>
        <dbReference type="ARBA" id="ARBA00012417"/>
    </source>
</evidence>
<organism evidence="9 10">
    <name type="scientific">Portunus trituberculatus</name>
    <name type="common">Swimming crab</name>
    <name type="synonym">Neptunus trituberculatus</name>
    <dbReference type="NCBI Taxonomy" id="210409"/>
    <lineage>
        <taxon>Eukaryota</taxon>
        <taxon>Metazoa</taxon>
        <taxon>Ecdysozoa</taxon>
        <taxon>Arthropoda</taxon>
        <taxon>Crustacea</taxon>
        <taxon>Multicrustacea</taxon>
        <taxon>Malacostraca</taxon>
        <taxon>Eumalacostraca</taxon>
        <taxon>Eucarida</taxon>
        <taxon>Decapoda</taxon>
        <taxon>Pleocyemata</taxon>
        <taxon>Brachyura</taxon>
        <taxon>Eubrachyura</taxon>
        <taxon>Portunoidea</taxon>
        <taxon>Portunidae</taxon>
        <taxon>Portuninae</taxon>
        <taxon>Portunus</taxon>
    </lineage>
</organism>
<evidence type="ECO:0000256" key="4">
    <source>
        <dbReference type="ARBA" id="ARBA00026139"/>
    </source>
</evidence>
<evidence type="ECO:0000256" key="1">
    <source>
        <dbReference type="ARBA" id="ARBA00009762"/>
    </source>
</evidence>
<keyword evidence="3" id="KW-0239">DNA-directed DNA polymerase</keyword>
<dbReference type="GO" id="GO:0003887">
    <property type="term" value="F:DNA-directed DNA polymerase activity"/>
    <property type="evidence" value="ECO:0007669"/>
    <property type="project" value="UniProtKB-KW"/>
</dbReference>
<dbReference type="Pfam" id="PF03121">
    <property type="entry name" value="Herpes_UL52"/>
    <property type="match status" value="1"/>
</dbReference>
<dbReference type="AlphaFoldDB" id="A0A5B7DR88"/>
<evidence type="ECO:0000256" key="7">
    <source>
        <dbReference type="ARBA" id="ARBA00047303"/>
    </source>
</evidence>
<keyword evidence="3" id="KW-0548">Nucleotidyltransferase</keyword>
<dbReference type="Proteomes" id="UP000324222">
    <property type="component" value="Unassembled WGS sequence"/>
</dbReference>
<name>A0A5B7DR88_PORTR</name>
<comment type="catalytic activity">
    <reaction evidence="7">
        <text>DNA(n) + a 2'-deoxyribonucleoside 5'-triphosphate = DNA(n+1) + diphosphate</text>
        <dbReference type="Rhea" id="RHEA:22508"/>
        <dbReference type="Rhea" id="RHEA-COMP:17339"/>
        <dbReference type="Rhea" id="RHEA-COMP:17340"/>
        <dbReference type="ChEBI" id="CHEBI:33019"/>
        <dbReference type="ChEBI" id="CHEBI:61560"/>
        <dbReference type="ChEBI" id="CHEBI:173112"/>
        <dbReference type="EC" id="2.7.7.7"/>
    </reaction>
    <physiologicalReaction direction="left-to-right" evidence="7">
        <dbReference type="Rhea" id="RHEA:22509"/>
    </physiologicalReaction>
</comment>
<dbReference type="GO" id="GO:0005634">
    <property type="term" value="C:nucleus"/>
    <property type="evidence" value="ECO:0007669"/>
    <property type="project" value="TreeGrafter"/>
</dbReference>